<feature type="compositionally biased region" description="Polar residues" evidence="1">
    <location>
        <begin position="315"/>
        <end position="324"/>
    </location>
</feature>
<protein>
    <recommendedName>
        <fullName evidence="4">DUF7356 domain-containing protein</fullName>
    </recommendedName>
</protein>
<feature type="compositionally biased region" description="Basic and acidic residues" evidence="1">
    <location>
        <begin position="325"/>
        <end position="335"/>
    </location>
</feature>
<feature type="region of interest" description="Disordered" evidence="1">
    <location>
        <begin position="284"/>
        <end position="335"/>
    </location>
</feature>
<reference evidence="5" key="2">
    <citation type="submission" date="2020-07" db="EMBL/GenBank/DDBJ databases">
        <authorList>
            <person name="Vera ALvarez R."/>
            <person name="Arias-Moreno D.M."/>
            <person name="Jimenez-Jacinto V."/>
            <person name="Jimenez-Bremont J.F."/>
            <person name="Swaminathan K."/>
            <person name="Moose S.P."/>
            <person name="Guerrero-Gonzalez M.L."/>
            <person name="Marino-Ramirez L."/>
            <person name="Landsman D."/>
            <person name="Rodriguez-Kessler M."/>
            <person name="Delgado-Sanchez P."/>
        </authorList>
    </citation>
    <scope>NUCLEOTIDE SEQUENCE</scope>
    <source>
        <tissue evidence="5">Cladode</tissue>
    </source>
</reference>
<dbReference type="EMBL" id="GISG01280338">
    <property type="protein sequence ID" value="MBA4678777.1"/>
    <property type="molecule type" value="Transcribed_RNA"/>
</dbReference>
<feature type="region of interest" description="Disordered" evidence="1">
    <location>
        <begin position="36"/>
        <end position="126"/>
    </location>
</feature>
<dbReference type="Pfam" id="PF24053">
    <property type="entry name" value="DUF7356"/>
    <property type="match status" value="1"/>
</dbReference>
<evidence type="ECO:0000256" key="1">
    <source>
        <dbReference type="SAM" id="MobiDB-lite"/>
    </source>
</evidence>
<evidence type="ECO:0000256" key="2">
    <source>
        <dbReference type="SAM" id="Phobius"/>
    </source>
</evidence>
<evidence type="ECO:0000259" key="4">
    <source>
        <dbReference type="Pfam" id="PF24053"/>
    </source>
</evidence>
<feature type="transmembrane region" description="Helical" evidence="2">
    <location>
        <begin position="241"/>
        <end position="263"/>
    </location>
</feature>
<dbReference type="PANTHER" id="PTHR34200">
    <property type="entry name" value="DENTIN SIALOPHOSPHOPROTEIN-LIKE ISOFORM X1"/>
    <property type="match status" value="1"/>
</dbReference>
<keyword evidence="2" id="KW-0812">Transmembrane</keyword>
<feature type="signal peptide" evidence="3">
    <location>
        <begin position="1"/>
        <end position="22"/>
    </location>
</feature>
<feature type="domain" description="DUF7356" evidence="4">
    <location>
        <begin position="123"/>
        <end position="220"/>
    </location>
</feature>
<keyword evidence="2" id="KW-0472">Membrane</keyword>
<feature type="chain" id="PRO_5027590983" description="DUF7356 domain-containing protein" evidence="3">
    <location>
        <begin position="23"/>
        <end position="335"/>
    </location>
</feature>
<accession>A0A7C9AZC3</accession>
<feature type="compositionally biased region" description="Basic and acidic residues" evidence="1">
    <location>
        <begin position="97"/>
        <end position="124"/>
    </location>
</feature>
<dbReference type="AlphaFoldDB" id="A0A7C9AZC3"/>
<evidence type="ECO:0000313" key="5">
    <source>
        <dbReference type="EMBL" id="MBA4678777.1"/>
    </source>
</evidence>
<name>A0A7C9AZC3_OPUST</name>
<keyword evidence="3" id="KW-0732">Signal</keyword>
<dbReference type="InterPro" id="IPR055780">
    <property type="entry name" value="DUF7356"/>
</dbReference>
<feature type="compositionally biased region" description="Acidic residues" evidence="1">
    <location>
        <begin position="291"/>
        <end position="303"/>
    </location>
</feature>
<evidence type="ECO:0000256" key="3">
    <source>
        <dbReference type="SAM" id="SignalP"/>
    </source>
</evidence>
<organism evidence="5">
    <name type="scientific">Opuntia streptacantha</name>
    <name type="common">Prickly pear cactus</name>
    <name type="synonym">Opuntia cardona</name>
    <dbReference type="NCBI Taxonomy" id="393608"/>
    <lineage>
        <taxon>Eukaryota</taxon>
        <taxon>Viridiplantae</taxon>
        <taxon>Streptophyta</taxon>
        <taxon>Embryophyta</taxon>
        <taxon>Tracheophyta</taxon>
        <taxon>Spermatophyta</taxon>
        <taxon>Magnoliopsida</taxon>
        <taxon>eudicotyledons</taxon>
        <taxon>Gunneridae</taxon>
        <taxon>Pentapetalae</taxon>
        <taxon>Caryophyllales</taxon>
        <taxon>Cactineae</taxon>
        <taxon>Cactaceae</taxon>
        <taxon>Opuntioideae</taxon>
        <taxon>Opuntia</taxon>
    </lineage>
</organism>
<sequence>MAKNVFLTTILVFFIVADVSNGAFLLQFRKLVAPSPKEDSYVSPVPSPVNGTNQSNPVGGDKKGTEKQTQPTPATIPGEDQPKVNQTTDNTAPAPGADKRDSETPKEHVKEKRKSKPDLPHGSKESCGVFDLKCHDTKSLTACVKNVDRVSKALTLLIQNKGDSGIKVDLTIPPYMNKKQSIDIPELQTEVVNISLPNSVSDKITLNAGNGDCVLRLGVPVSRGNFFQHLPSYSKFMTPVYGAYFLFAIVLMAGGVWACCWFGKRKARSEIPYQELEMSMPESAAVAETADGWDQDWDDDWDEEKAVTSPGAKSISANGLTSRTPNKDGWEDWDG</sequence>
<reference evidence="5" key="1">
    <citation type="journal article" date="2013" name="J. Plant Res.">
        <title>Effect of fungi and light on seed germination of three Opuntia species from semiarid lands of central Mexico.</title>
        <authorList>
            <person name="Delgado-Sanchez P."/>
            <person name="Jimenez-Bremont J.F."/>
            <person name="Guerrero-Gonzalez Mde L."/>
            <person name="Flores J."/>
        </authorList>
    </citation>
    <scope>NUCLEOTIDE SEQUENCE</scope>
    <source>
        <tissue evidence="5">Cladode</tissue>
    </source>
</reference>
<dbReference type="PANTHER" id="PTHR34200:SF2">
    <property type="entry name" value="TRANSMEMBRANE PROTEIN"/>
    <property type="match status" value="1"/>
</dbReference>
<keyword evidence="2" id="KW-1133">Transmembrane helix</keyword>
<proteinExistence type="predicted"/>